<dbReference type="Proteomes" id="UP000306980">
    <property type="component" value="Unassembled WGS sequence"/>
</dbReference>
<evidence type="ECO:0000313" key="3">
    <source>
        <dbReference type="Proteomes" id="UP000306980"/>
    </source>
</evidence>
<dbReference type="Pfam" id="PF23139">
    <property type="entry name" value="OB_YrrC"/>
    <property type="match status" value="1"/>
</dbReference>
<name>A0A5S3QKA8_9BACI</name>
<protein>
    <recommendedName>
        <fullName evidence="1">ATP-dependent RecD2 DNA helicase OB-fold domain-containing protein</fullName>
    </recommendedName>
</protein>
<evidence type="ECO:0000313" key="2">
    <source>
        <dbReference type="EMBL" id="TMN20866.1"/>
    </source>
</evidence>
<organism evidence="2 3">
    <name type="scientific">Lentibacillus cibarius</name>
    <dbReference type="NCBI Taxonomy" id="2583219"/>
    <lineage>
        <taxon>Bacteria</taxon>
        <taxon>Bacillati</taxon>
        <taxon>Bacillota</taxon>
        <taxon>Bacilli</taxon>
        <taxon>Bacillales</taxon>
        <taxon>Bacillaceae</taxon>
        <taxon>Lentibacillus</taxon>
    </lineage>
</organism>
<accession>A0A5S3QKA8</accession>
<comment type="caution">
    <text evidence="2">The sequence shown here is derived from an EMBL/GenBank/DDBJ whole genome shotgun (WGS) entry which is preliminary data.</text>
</comment>
<dbReference type="InterPro" id="IPR010994">
    <property type="entry name" value="RuvA_2-like"/>
</dbReference>
<reference evidence="2 3" key="1">
    <citation type="submission" date="2019-05" db="EMBL/GenBank/DDBJ databases">
        <title>Genomic analysis of Lentibacillus sp. NKC220-2.</title>
        <authorList>
            <person name="Oh Y.J."/>
        </authorList>
    </citation>
    <scope>NUCLEOTIDE SEQUENCE [LARGE SCALE GENOMIC DNA]</scope>
    <source>
        <strain evidence="2 3">NKC220-2</strain>
    </source>
</reference>
<proteinExistence type="predicted"/>
<feature type="domain" description="ATP-dependent RecD2 DNA helicase OB-fold" evidence="1">
    <location>
        <begin position="1"/>
        <end position="71"/>
    </location>
</feature>
<dbReference type="InterPro" id="IPR055446">
    <property type="entry name" value="RecD2_N_OB"/>
</dbReference>
<dbReference type="AlphaFoldDB" id="A0A5S3QKA8"/>
<dbReference type="EMBL" id="VCIA01000001">
    <property type="protein sequence ID" value="TMN20866.1"/>
    <property type="molecule type" value="Genomic_DNA"/>
</dbReference>
<evidence type="ECO:0000259" key="1">
    <source>
        <dbReference type="Pfam" id="PF23139"/>
    </source>
</evidence>
<sequence>MMKLTGTITSILYRKDDFLIAMLRTKERDIKIKGNIYGMEKNEALTVHGSIETHQKYGQQFIVDQWERPLPQTRNQMIAFLSSPLVKGCGKKQAEEIVNALGENALTTISKQGKSCLLNIKGIGKRRSAKIAESVRSTFEAQQIVSQLLEYGITAKMALRVYKE</sequence>
<dbReference type="OrthoDB" id="9803432at2"/>
<dbReference type="SUPFAM" id="SSF47781">
    <property type="entry name" value="RuvA domain 2-like"/>
    <property type="match status" value="1"/>
</dbReference>
<gene>
    <name evidence="2" type="ORF">FFL34_01110</name>
</gene>
<dbReference type="RefSeq" id="WP_138600585.1">
    <property type="nucleotide sequence ID" value="NZ_VCIA01000001.1"/>
</dbReference>